<evidence type="ECO:0000313" key="2">
    <source>
        <dbReference type="Proteomes" id="UP000177199"/>
    </source>
</evidence>
<dbReference type="InterPro" id="IPR014942">
    <property type="entry name" value="AbiEii"/>
</dbReference>
<comment type="caution">
    <text evidence="1">The sequence shown here is derived from an EMBL/GenBank/DDBJ whole genome shotgun (WGS) entry which is preliminary data.</text>
</comment>
<dbReference type="AlphaFoldDB" id="A0A1F7HK17"/>
<proteinExistence type="predicted"/>
<evidence type="ECO:0008006" key="3">
    <source>
        <dbReference type="Google" id="ProtNLM"/>
    </source>
</evidence>
<sequence>MSMFDQFRHKTILIKILKEIYSDPSLRNTLGFKGGTAALLFYDLPRMSVDLDFNLLDTEQESIVFEKVKKIASSFGNLIDATEKRYTLFFLLSYEKAERKIKIEISKRPLKSNFEVKNYLGIPVLVMKKEDMVAGKLSAFLTRKKFASRDLFDLWFFLKNDWDINEDFLKANTGFGLKKSLQTAVKKLNEVKPNQLLQGLGELLDEKQKSWVKNKLKKELLFYLKLKLKEIK</sequence>
<evidence type="ECO:0000313" key="1">
    <source>
        <dbReference type="EMBL" id="OGK31326.1"/>
    </source>
</evidence>
<reference evidence="1 2" key="1">
    <citation type="journal article" date="2016" name="Nat. Commun.">
        <title>Thousands of microbial genomes shed light on interconnected biogeochemical processes in an aquifer system.</title>
        <authorList>
            <person name="Anantharaman K."/>
            <person name="Brown C.T."/>
            <person name="Hug L.A."/>
            <person name="Sharon I."/>
            <person name="Castelle C.J."/>
            <person name="Probst A.J."/>
            <person name="Thomas B.C."/>
            <person name="Singh A."/>
            <person name="Wilkins M.J."/>
            <person name="Karaoz U."/>
            <person name="Brodie E.L."/>
            <person name="Williams K.H."/>
            <person name="Hubbard S.S."/>
            <person name="Banfield J.F."/>
        </authorList>
    </citation>
    <scope>NUCLEOTIDE SEQUENCE [LARGE SCALE GENOMIC DNA]</scope>
</reference>
<dbReference type="EMBL" id="MFZV01000010">
    <property type="protein sequence ID" value="OGK31326.1"/>
    <property type="molecule type" value="Genomic_DNA"/>
</dbReference>
<gene>
    <name evidence="1" type="ORF">A3F29_02070</name>
</gene>
<organism evidence="1 2">
    <name type="scientific">Candidatus Roizmanbacteria bacterium RIFCSPHIGHO2_12_FULL_33_9</name>
    <dbReference type="NCBI Taxonomy" id="1802045"/>
    <lineage>
        <taxon>Bacteria</taxon>
        <taxon>Candidatus Roizmaniibacteriota</taxon>
    </lineage>
</organism>
<dbReference type="Pfam" id="PF08843">
    <property type="entry name" value="AbiEii"/>
    <property type="match status" value="1"/>
</dbReference>
<name>A0A1F7HK17_9BACT</name>
<dbReference type="Proteomes" id="UP000177199">
    <property type="component" value="Unassembled WGS sequence"/>
</dbReference>
<accession>A0A1F7HK17</accession>
<protein>
    <recommendedName>
        <fullName evidence="3">Nucleotidyl transferase AbiEii/AbiGii toxin family protein</fullName>
    </recommendedName>
</protein>
<dbReference type="Gene3D" id="3.10.450.620">
    <property type="entry name" value="JHP933, nucleotidyltransferase-like core domain"/>
    <property type="match status" value="1"/>
</dbReference>